<feature type="region of interest" description="Disordered" evidence="11">
    <location>
        <begin position="216"/>
        <end position="270"/>
    </location>
</feature>
<dbReference type="GO" id="GO:0004798">
    <property type="term" value="F:dTMP kinase activity"/>
    <property type="evidence" value="ECO:0007669"/>
    <property type="project" value="UniProtKB-EC"/>
</dbReference>
<comment type="catalytic activity">
    <reaction evidence="9 10">
        <text>dTMP + ATP = dTDP + ADP</text>
        <dbReference type="Rhea" id="RHEA:13517"/>
        <dbReference type="ChEBI" id="CHEBI:30616"/>
        <dbReference type="ChEBI" id="CHEBI:58369"/>
        <dbReference type="ChEBI" id="CHEBI:63528"/>
        <dbReference type="ChEBI" id="CHEBI:456216"/>
        <dbReference type="EC" id="2.7.4.9"/>
    </reaction>
</comment>
<evidence type="ECO:0000256" key="8">
    <source>
        <dbReference type="ARBA" id="ARBA00022840"/>
    </source>
</evidence>
<keyword evidence="4 10" id="KW-0808">Transferase</keyword>
<evidence type="ECO:0000313" key="13">
    <source>
        <dbReference type="EMBL" id="UUI75193.1"/>
    </source>
</evidence>
<dbReference type="NCBIfam" id="TIGR00041">
    <property type="entry name" value="DTMP_kinase"/>
    <property type="match status" value="1"/>
</dbReference>
<protein>
    <recommendedName>
        <fullName evidence="3 10">Thymidylate kinase</fullName>
        <ecNumber evidence="2 10">2.7.4.9</ecNumber>
    </recommendedName>
    <alternativeName>
        <fullName evidence="10">dTMP kinase</fullName>
    </alternativeName>
</protein>
<evidence type="ECO:0000256" key="3">
    <source>
        <dbReference type="ARBA" id="ARBA00017144"/>
    </source>
</evidence>
<keyword evidence="6 10" id="KW-0547">Nucleotide-binding</keyword>
<dbReference type="Proteomes" id="UP001316189">
    <property type="component" value="Chromosome"/>
</dbReference>
<dbReference type="Gene3D" id="3.40.50.300">
    <property type="entry name" value="P-loop containing nucleotide triphosphate hydrolases"/>
    <property type="match status" value="1"/>
</dbReference>
<comment type="similarity">
    <text evidence="1 10">Belongs to the thymidylate kinase family.</text>
</comment>
<comment type="function">
    <text evidence="10">Phosphorylation of dTMP to form dTDP in both de novo and salvage pathways of dTTP synthesis.</text>
</comment>
<organism evidence="13 14">
    <name type="scientific">Cellulomonas chengniuliangii</name>
    <dbReference type="NCBI Taxonomy" id="2968084"/>
    <lineage>
        <taxon>Bacteria</taxon>
        <taxon>Bacillati</taxon>
        <taxon>Actinomycetota</taxon>
        <taxon>Actinomycetes</taxon>
        <taxon>Micrococcales</taxon>
        <taxon>Cellulomonadaceae</taxon>
        <taxon>Cellulomonas</taxon>
    </lineage>
</organism>
<evidence type="ECO:0000256" key="11">
    <source>
        <dbReference type="SAM" id="MobiDB-lite"/>
    </source>
</evidence>
<dbReference type="EC" id="2.7.4.9" evidence="2 10"/>
<evidence type="ECO:0000256" key="10">
    <source>
        <dbReference type="HAMAP-Rule" id="MF_00165"/>
    </source>
</evidence>
<dbReference type="InterPro" id="IPR018094">
    <property type="entry name" value="Thymidylate_kinase"/>
</dbReference>
<evidence type="ECO:0000256" key="6">
    <source>
        <dbReference type="ARBA" id="ARBA00022741"/>
    </source>
</evidence>
<evidence type="ECO:0000256" key="4">
    <source>
        <dbReference type="ARBA" id="ARBA00022679"/>
    </source>
</evidence>
<evidence type="ECO:0000313" key="14">
    <source>
        <dbReference type="Proteomes" id="UP001316189"/>
    </source>
</evidence>
<keyword evidence="5 10" id="KW-0545">Nucleotide biosynthesis</keyword>
<keyword evidence="14" id="KW-1185">Reference proteome</keyword>
<dbReference type="EMBL" id="CP101988">
    <property type="protein sequence ID" value="UUI75193.1"/>
    <property type="molecule type" value="Genomic_DNA"/>
</dbReference>
<dbReference type="PANTHER" id="PTHR10344">
    <property type="entry name" value="THYMIDYLATE KINASE"/>
    <property type="match status" value="1"/>
</dbReference>
<accession>A0ABY5KZD9</accession>
<evidence type="ECO:0000256" key="5">
    <source>
        <dbReference type="ARBA" id="ARBA00022727"/>
    </source>
</evidence>
<evidence type="ECO:0000256" key="9">
    <source>
        <dbReference type="ARBA" id="ARBA00048743"/>
    </source>
</evidence>
<dbReference type="RefSeq" id="WP_227569913.1">
    <property type="nucleotide sequence ID" value="NZ_CP101988.1"/>
</dbReference>
<proteinExistence type="inferred from homology"/>
<evidence type="ECO:0000259" key="12">
    <source>
        <dbReference type="Pfam" id="PF02223"/>
    </source>
</evidence>
<gene>
    <name evidence="10 13" type="primary">tmk</name>
    <name evidence="13" type="ORF">NP064_15720</name>
</gene>
<evidence type="ECO:0000256" key="1">
    <source>
        <dbReference type="ARBA" id="ARBA00009776"/>
    </source>
</evidence>
<dbReference type="PANTHER" id="PTHR10344:SF4">
    <property type="entry name" value="UMP-CMP KINASE 2, MITOCHONDRIAL"/>
    <property type="match status" value="1"/>
</dbReference>
<name>A0ABY5KZD9_9CELL</name>
<dbReference type="Pfam" id="PF02223">
    <property type="entry name" value="Thymidylate_kin"/>
    <property type="match status" value="1"/>
</dbReference>
<dbReference type="HAMAP" id="MF_00165">
    <property type="entry name" value="Thymidylate_kinase"/>
    <property type="match status" value="1"/>
</dbReference>
<keyword evidence="8 10" id="KW-0067">ATP-binding</keyword>
<feature type="binding site" evidence="10">
    <location>
        <begin position="17"/>
        <end position="24"/>
    </location>
    <ligand>
        <name>ATP</name>
        <dbReference type="ChEBI" id="CHEBI:30616"/>
    </ligand>
</feature>
<feature type="domain" description="Thymidylate kinase-like" evidence="12">
    <location>
        <begin position="17"/>
        <end position="201"/>
    </location>
</feature>
<reference evidence="13 14" key="1">
    <citation type="submission" date="2022-07" db="EMBL/GenBank/DDBJ databases">
        <title>Novel species in genus cellulomonas.</title>
        <authorList>
            <person name="Ye L."/>
        </authorList>
    </citation>
    <scope>NUCLEOTIDE SEQUENCE [LARGE SCALE GENOMIC DNA]</scope>
    <source>
        <strain evidence="14">zg-Y338</strain>
    </source>
</reference>
<dbReference type="CDD" id="cd01672">
    <property type="entry name" value="TMPK"/>
    <property type="match status" value="1"/>
</dbReference>
<sequence>MSTEQTTTRGLLVAVCGIDASGKTTQAARIAEHLRDTRPVHVARQPTDLYRGDDLVRSVASLDCRTPEALRELALLAAFDLARHARTTIRPRLARGETVIADQYAFPTYAFFQASGLTEMDWLVELNRYAPVPDVTICLDVPAETAASRLVLRGGSLRQKQDIDLRRLIDSRQTYLEQPWGRRTTYHVVDGARPIDDVAHDVLALVDSAAQDLLDGPSGEVLASDPAESPQDPVAAPESTPPAADEQSPSTDENPSKPPRTPEQGTSVLV</sequence>
<dbReference type="InterPro" id="IPR027417">
    <property type="entry name" value="P-loop_NTPase"/>
</dbReference>
<evidence type="ECO:0000256" key="7">
    <source>
        <dbReference type="ARBA" id="ARBA00022777"/>
    </source>
</evidence>
<keyword evidence="7 10" id="KW-0418">Kinase</keyword>
<dbReference type="InterPro" id="IPR039430">
    <property type="entry name" value="Thymidylate_kin-like_dom"/>
</dbReference>
<dbReference type="SUPFAM" id="SSF52540">
    <property type="entry name" value="P-loop containing nucleoside triphosphate hydrolases"/>
    <property type="match status" value="1"/>
</dbReference>
<evidence type="ECO:0000256" key="2">
    <source>
        <dbReference type="ARBA" id="ARBA00012980"/>
    </source>
</evidence>